<dbReference type="Proteomes" id="UP000799766">
    <property type="component" value="Unassembled WGS sequence"/>
</dbReference>
<evidence type="ECO:0000259" key="13">
    <source>
        <dbReference type="Pfam" id="PF00394"/>
    </source>
</evidence>
<dbReference type="PANTHER" id="PTHR11709:SF87">
    <property type="entry name" value="LACCASE"/>
    <property type="match status" value="1"/>
</dbReference>
<dbReference type="PROSITE" id="PS00079">
    <property type="entry name" value="MULTICOPPER_OXIDASE1"/>
    <property type="match status" value="1"/>
</dbReference>
<dbReference type="InterPro" id="IPR033138">
    <property type="entry name" value="Cu_oxidase_CS"/>
</dbReference>
<dbReference type="InterPro" id="IPR008972">
    <property type="entry name" value="Cupredoxin"/>
</dbReference>
<evidence type="ECO:0000256" key="10">
    <source>
        <dbReference type="ARBA" id="ARBA00023180"/>
    </source>
</evidence>
<dbReference type="Pfam" id="PF07732">
    <property type="entry name" value="Cu-oxidase_3"/>
    <property type="match status" value="1"/>
</dbReference>
<dbReference type="OrthoDB" id="2121828at2759"/>
<comment type="cofactor">
    <cofactor evidence="2">
        <name>Cu cation</name>
        <dbReference type="ChEBI" id="CHEBI:23378"/>
    </cofactor>
</comment>
<feature type="domain" description="Plastocyanin-like" evidence="14">
    <location>
        <begin position="389"/>
        <end position="516"/>
    </location>
</feature>
<gene>
    <name evidence="16" type="ORF">BDY21DRAFT_280522</name>
</gene>
<evidence type="ECO:0000259" key="14">
    <source>
        <dbReference type="Pfam" id="PF07731"/>
    </source>
</evidence>
<dbReference type="InterPro" id="IPR011706">
    <property type="entry name" value="Cu-oxidase_C"/>
</dbReference>
<feature type="domain" description="Plastocyanin-like" evidence="13">
    <location>
        <begin position="169"/>
        <end position="316"/>
    </location>
</feature>
<keyword evidence="11" id="KW-0439">Lignin degradation</keyword>
<dbReference type="GO" id="GO:0052716">
    <property type="term" value="F:hydroquinone:oxygen oxidoreductase activity"/>
    <property type="evidence" value="ECO:0007669"/>
    <property type="project" value="UniProtKB-EC"/>
</dbReference>
<evidence type="ECO:0000313" key="16">
    <source>
        <dbReference type="EMBL" id="KAF2460474.1"/>
    </source>
</evidence>
<dbReference type="SUPFAM" id="SSF49503">
    <property type="entry name" value="Cupredoxins"/>
    <property type="match status" value="3"/>
</dbReference>
<proteinExistence type="inferred from homology"/>
<dbReference type="FunFam" id="2.60.40.420:FF:000021">
    <property type="entry name" value="Extracellular dihydrogeodin oxidase/laccase"/>
    <property type="match status" value="1"/>
</dbReference>
<comment type="catalytic activity">
    <reaction evidence="1">
        <text>4 hydroquinone + O2 = 4 benzosemiquinone + 2 H2O</text>
        <dbReference type="Rhea" id="RHEA:11276"/>
        <dbReference type="ChEBI" id="CHEBI:15377"/>
        <dbReference type="ChEBI" id="CHEBI:15379"/>
        <dbReference type="ChEBI" id="CHEBI:17594"/>
        <dbReference type="ChEBI" id="CHEBI:17977"/>
        <dbReference type="EC" id="1.10.3.2"/>
    </reaction>
</comment>
<evidence type="ECO:0000256" key="11">
    <source>
        <dbReference type="ARBA" id="ARBA00023185"/>
    </source>
</evidence>
<dbReference type="Pfam" id="PF07731">
    <property type="entry name" value="Cu-oxidase_2"/>
    <property type="match status" value="1"/>
</dbReference>
<evidence type="ECO:0000256" key="4">
    <source>
        <dbReference type="ARBA" id="ARBA00012297"/>
    </source>
</evidence>
<keyword evidence="7" id="KW-0560">Oxidoreductase</keyword>
<keyword evidence="6" id="KW-0732">Signal</keyword>
<dbReference type="InterPro" id="IPR002355">
    <property type="entry name" value="Cu_oxidase_Cu_BS"/>
</dbReference>
<evidence type="ECO:0000256" key="1">
    <source>
        <dbReference type="ARBA" id="ARBA00000349"/>
    </source>
</evidence>
<reference evidence="16" key="1">
    <citation type="journal article" date="2020" name="Stud. Mycol.">
        <title>101 Dothideomycetes genomes: a test case for predicting lifestyles and emergence of pathogens.</title>
        <authorList>
            <person name="Haridas S."/>
            <person name="Albert R."/>
            <person name="Binder M."/>
            <person name="Bloem J."/>
            <person name="Labutti K."/>
            <person name="Salamov A."/>
            <person name="Andreopoulos B."/>
            <person name="Baker S."/>
            <person name="Barry K."/>
            <person name="Bills G."/>
            <person name="Bluhm B."/>
            <person name="Cannon C."/>
            <person name="Castanera R."/>
            <person name="Culley D."/>
            <person name="Daum C."/>
            <person name="Ezra D."/>
            <person name="Gonzalez J."/>
            <person name="Henrissat B."/>
            <person name="Kuo A."/>
            <person name="Liang C."/>
            <person name="Lipzen A."/>
            <person name="Lutzoni F."/>
            <person name="Magnuson J."/>
            <person name="Mondo S."/>
            <person name="Nolan M."/>
            <person name="Ohm R."/>
            <person name="Pangilinan J."/>
            <person name="Park H.-J."/>
            <person name="Ramirez L."/>
            <person name="Alfaro M."/>
            <person name="Sun H."/>
            <person name="Tritt A."/>
            <person name="Yoshinaga Y."/>
            <person name="Zwiers L.-H."/>
            <person name="Turgeon B."/>
            <person name="Goodwin S."/>
            <person name="Spatafora J."/>
            <person name="Crous P."/>
            <person name="Grigoriev I."/>
        </authorList>
    </citation>
    <scope>NUCLEOTIDE SEQUENCE</scope>
    <source>
        <strain evidence="16">ATCC 16933</strain>
    </source>
</reference>
<evidence type="ECO:0000256" key="7">
    <source>
        <dbReference type="ARBA" id="ARBA00023002"/>
    </source>
</evidence>
<dbReference type="GO" id="GO:0005507">
    <property type="term" value="F:copper ion binding"/>
    <property type="evidence" value="ECO:0007669"/>
    <property type="project" value="InterPro"/>
</dbReference>
<keyword evidence="5" id="KW-0479">Metal-binding</keyword>
<dbReference type="EMBL" id="MU001673">
    <property type="protein sequence ID" value="KAF2460474.1"/>
    <property type="molecule type" value="Genomic_DNA"/>
</dbReference>
<dbReference type="InterPro" id="IPR045087">
    <property type="entry name" value="Cu-oxidase_fam"/>
</dbReference>
<evidence type="ECO:0000256" key="8">
    <source>
        <dbReference type="ARBA" id="ARBA00023008"/>
    </source>
</evidence>
<dbReference type="Gene3D" id="2.60.40.420">
    <property type="entry name" value="Cupredoxins - blue copper proteins"/>
    <property type="match status" value="3"/>
</dbReference>
<feature type="domain" description="Plastocyanin-like" evidence="15">
    <location>
        <begin position="42"/>
        <end position="157"/>
    </location>
</feature>
<dbReference type="PROSITE" id="PS00080">
    <property type="entry name" value="MULTICOPPER_OXIDASE2"/>
    <property type="match status" value="1"/>
</dbReference>
<dbReference type="GO" id="GO:0046274">
    <property type="term" value="P:lignin catabolic process"/>
    <property type="evidence" value="ECO:0007669"/>
    <property type="project" value="UniProtKB-KW"/>
</dbReference>
<feature type="region of interest" description="Disordered" evidence="12">
    <location>
        <begin position="318"/>
        <end position="339"/>
    </location>
</feature>
<protein>
    <recommendedName>
        <fullName evidence="4">laccase</fullName>
        <ecNumber evidence="4">1.10.3.2</ecNumber>
    </recommendedName>
</protein>
<dbReference type="FunFam" id="2.60.40.420:FF:000046">
    <property type="entry name" value="Multicopper oxidase"/>
    <property type="match status" value="1"/>
</dbReference>
<organism evidence="16 17">
    <name type="scientific">Lineolata rhizophorae</name>
    <dbReference type="NCBI Taxonomy" id="578093"/>
    <lineage>
        <taxon>Eukaryota</taxon>
        <taxon>Fungi</taxon>
        <taxon>Dikarya</taxon>
        <taxon>Ascomycota</taxon>
        <taxon>Pezizomycotina</taxon>
        <taxon>Dothideomycetes</taxon>
        <taxon>Dothideomycetes incertae sedis</taxon>
        <taxon>Lineolatales</taxon>
        <taxon>Lineolataceae</taxon>
        <taxon>Lineolata</taxon>
    </lineage>
</organism>
<keyword evidence="10" id="KW-0325">Glycoprotein</keyword>
<dbReference type="InterPro" id="IPR001117">
    <property type="entry name" value="Cu-oxidase_2nd"/>
</dbReference>
<dbReference type="InterPro" id="IPR011707">
    <property type="entry name" value="Cu-oxidase-like_N"/>
</dbReference>
<dbReference type="PANTHER" id="PTHR11709">
    <property type="entry name" value="MULTI-COPPER OXIDASE"/>
    <property type="match status" value="1"/>
</dbReference>
<dbReference type="FunFam" id="2.60.40.420:FF:000045">
    <property type="entry name" value="Laccase 2"/>
    <property type="match status" value="1"/>
</dbReference>
<evidence type="ECO:0000256" key="12">
    <source>
        <dbReference type="SAM" id="MobiDB-lite"/>
    </source>
</evidence>
<keyword evidence="17" id="KW-1185">Reference proteome</keyword>
<keyword evidence="8" id="KW-0186">Copper</keyword>
<dbReference type="CDD" id="cd13854">
    <property type="entry name" value="CuRO_1_MaLCC_like"/>
    <property type="match status" value="1"/>
</dbReference>
<evidence type="ECO:0000256" key="3">
    <source>
        <dbReference type="ARBA" id="ARBA00010609"/>
    </source>
</evidence>
<dbReference type="Pfam" id="PF00394">
    <property type="entry name" value="Cu-oxidase"/>
    <property type="match status" value="1"/>
</dbReference>
<dbReference type="AlphaFoldDB" id="A0A6A6P970"/>
<dbReference type="EC" id="1.10.3.2" evidence="4"/>
<evidence type="ECO:0000259" key="15">
    <source>
        <dbReference type="Pfam" id="PF07732"/>
    </source>
</evidence>
<evidence type="ECO:0000313" key="17">
    <source>
        <dbReference type="Proteomes" id="UP000799766"/>
    </source>
</evidence>
<evidence type="ECO:0000256" key="6">
    <source>
        <dbReference type="ARBA" id="ARBA00022729"/>
    </source>
</evidence>
<evidence type="ECO:0000256" key="2">
    <source>
        <dbReference type="ARBA" id="ARBA00001935"/>
    </source>
</evidence>
<accession>A0A6A6P970</accession>
<sequence>MDDGCRNGPLSRGCWNDGFSINTDFDVDWPDTGNVVQYTLDITNTTCSPDGGPERLCFLVNNQSPGPTIYADWGDTLQITVNNQLQHNGTSIHWHGIRQYLSNLDDGTNGITECPIAPTDSKTYTFKCTQFGTAWYHSHYSAQYGDGITGGLVINGPTTANYDVDLGTYFISDWYYDTAFQVEDQAADNLQNRAPAPPGDNILINGTNKNPDGGGAYDVVQLQQGYKYMLRLINGAVDNNIRVSLDNHKLKVITNDLVPIVPFTTDWLLIAIGQRYEVIIETDQPIDNYWFRAEVANACASGNKFYGRSIFRYDGAPDSDPTSIGTDAPGGCEDPQSEPYVPTEVPKEPFAEQLGYLMVDLAVEQVTTNQENIVVWAVNMTAIDIDWDKPTAQYVKEGNESYPRTYNLIEVPRAAAWLYWIIQEVEGTPIPVPHPMHLHGHDFYILGTGTGTFDINTSIDQLKFDNPPRRDVALLPGRGWMAIAFQSDNPGSWLLHCHIAWHISEGLGVQFLESKEKMPLPDGEWERVCTNWETYFNDYSIYPKQDSGL</sequence>
<keyword evidence="9" id="KW-1015">Disulfide bond</keyword>
<dbReference type="CDD" id="cd13901">
    <property type="entry name" value="CuRO_3_MaLCC_like"/>
    <property type="match status" value="1"/>
</dbReference>
<evidence type="ECO:0000256" key="9">
    <source>
        <dbReference type="ARBA" id="ARBA00023157"/>
    </source>
</evidence>
<evidence type="ECO:0000256" key="5">
    <source>
        <dbReference type="ARBA" id="ARBA00022723"/>
    </source>
</evidence>
<dbReference type="CDD" id="cd13880">
    <property type="entry name" value="CuRO_2_MaLCC_like"/>
    <property type="match status" value="1"/>
</dbReference>
<comment type="similarity">
    <text evidence="3">Belongs to the multicopper oxidase family.</text>
</comment>
<name>A0A6A6P970_9PEZI</name>